<comment type="similarity">
    <text evidence="1">Belongs to the sulfatase family.</text>
</comment>
<keyword evidence="5" id="KW-1185">Reference proteome</keyword>
<dbReference type="Pfam" id="PF00884">
    <property type="entry name" value="Sulfatase"/>
    <property type="match status" value="1"/>
</dbReference>
<evidence type="ECO:0000313" key="4">
    <source>
        <dbReference type="EMBL" id="GEP45320.1"/>
    </source>
</evidence>
<organism evidence="4 5">
    <name type="scientific">Brevifollis gellanilyticus</name>
    <dbReference type="NCBI Taxonomy" id="748831"/>
    <lineage>
        <taxon>Bacteria</taxon>
        <taxon>Pseudomonadati</taxon>
        <taxon>Verrucomicrobiota</taxon>
        <taxon>Verrucomicrobiia</taxon>
        <taxon>Verrucomicrobiales</taxon>
        <taxon>Verrucomicrobiaceae</taxon>
    </lineage>
</organism>
<dbReference type="InterPro" id="IPR017850">
    <property type="entry name" value="Alkaline_phosphatase_core_sf"/>
</dbReference>
<sequence>MKNTLLALSLILISNTLLGQEKPDVLVIIADQWSPRYTSWDNPEVRTPNLDRIAREGMIFDACYTTSPVCMPARVSLLTGLYPHNAGHDLWGNGAQYYPKAENVPMFHDIKNAGFTTAQIGKTHWTAGPAWHDEFKNSGAFFKSLGLDHVEDISGPPDSTNARDAYADHLKKKGLLEKVANDLHDRYIKGEMEPRASVVGPEDYHDVVTSNLAVDFIRAQPKDKPLCLVVSLHSPHPPLDAPGDYATMYDPEKLTLPGNVAEKYLREGRAMNHASTRRMLANYLGKLTLVDDCVGRLAEALKARGTWDKTLVCVTADHGEMMGGHGYLTKGRFYEEAVRVPLLVRWPGQVKTGRSKAPVQMMDVYPTIVEAVGGELSPGRFAKSLLPIAKGEKESVRPIAISEIGDRAPLRMMARDSRYKYWADEQREFLFDLQTDPLEMTDLSEKPEHLETLNKMREKLLTHLRSSQVNLSAGYKPKVQRMREAEEKKKAR</sequence>
<protein>
    <submittedName>
        <fullName evidence="4">Sulfatase</fullName>
    </submittedName>
</protein>
<comment type="caution">
    <text evidence="4">The sequence shown here is derived from an EMBL/GenBank/DDBJ whole genome shotgun (WGS) entry which is preliminary data.</text>
</comment>
<dbReference type="EMBL" id="BKAG01000046">
    <property type="protein sequence ID" value="GEP45320.1"/>
    <property type="molecule type" value="Genomic_DNA"/>
</dbReference>
<evidence type="ECO:0000259" key="3">
    <source>
        <dbReference type="Pfam" id="PF00884"/>
    </source>
</evidence>
<dbReference type="PANTHER" id="PTHR42693">
    <property type="entry name" value="ARYLSULFATASE FAMILY MEMBER"/>
    <property type="match status" value="1"/>
</dbReference>
<dbReference type="Gene3D" id="3.40.720.10">
    <property type="entry name" value="Alkaline Phosphatase, subunit A"/>
    <property type="match status" value="1"/>
</dbReference>
<dbReference type="PANTHER" id="PTHR42693:SF33">
    <property type="entry name" value="ARYLSULFATASE"/>
    <property type="match status" value="1"/>
</dbReference>
<accession>A0A512MEZ9</accession>
<dbReference type="SUPFAM" id="SSF53649">
    <property type="entry name" value="Alkaline phosphatase-like"/>
    <property type="match status" value="1"/>
</dbReference>
<reference evidence="4 5" key="1">
    <citation type="submission" date="2019-07" db="EMBL/GenBank/DDBJ databases">
        <title>Whole genome shotgun sequence of Brevifollis gellanilyticus NBRC 108608.</title>
        <authorList>
            <person name="Hosoyama A."/>
            <person name="Uohara A."/>
            <person name="Ohji S."/>
            <person name="Ichikawa N."/>
        </authorList>
    </citation>
    <scope>NUCLEOTIDE SEQUENCE [LARGE SCALE GENOMIC DNA]</scope>
    <source>
        <strain evidence="4 5">NBRC 108608</strain>
    </source>
</reference>
<dbReference type="RefSeq" id="WP_170266992.1">
    <property type="nucleotide sequence ID" value="NZ_BKAG01000046.1"/>
</dbReference>
<dbReference type="InterPro" id="IPR050738">
    <property type="entry name" value="Sulfatase"/>
</dbReference>
<dbReference type="InterPro" id="IPR000917">
    <property type="entry name" value="Sulfatase_N"/>
</dbReference>
<gene>
    <name evidence="4" type="ORF">BGE01nite_46110</name>
</gene>
<evidence type="ECO:0000256" key="1">
    <source>
        <dbReference type="ARBA" id="ARBA00008779"/>
    </source>
</evidence>
<dbReference type="GO" id="GO:0004065">
    <property type="term" value="F:arylsulfatase activity"/>
    <property type="evidence" value="ECO:0007669"/>
    <property type="project" value="TreeGrafter"/>
</dbReference>
<dbReference type="Proteomes" id="UP000321577">
    <property type="component" value="Unassembled WGS sequence"/>
</dbReference>
<feature type="compositionally biased region" description="Basic and acidic residues" evidence="2">
    <location>
        <begin position="481"/>
        <end position="492"/>
    </location>
</feature>
<feature type="region of interest" description="Disordered" evidence="2">
    <location>
        <begin position="472"/>
        <end position="492"/>
    </location>
</feature>
<evidence type="ECO:0000313" key="5">
    <source>
        <dbReference type="Proteomes" id="UP000321577"/>
    </source>
</evidence>
<evidence type="ECO:0000256" key="2">
    <source>
        <dbReference type="SAM" id="MobiDB-lite"/>
    </source>
</evidence>
<name>A0A512MEZ9_9BACT</name>
<proteinExistence type="inferred from homology"/>
<feature type="domain" description="Sulfatase N-terminal" evidence="3">
    <location>
        <begin position="23"/>
        <end position="373"/>
    </location>
</feature>
<dbReference type="AlphaFoldDB" id="A0A512MEZ9"/>